<dbReference type="AlphaFoldDB" id="A0A812Z346"/>
<reference evidence="1" key="1">
    <citation type="submission" date="2021-02" db="EMBL/GenBank/DDBJ databases">
        <authorList>
            <person name="Dougan E. K."/>
            <person name="Rhodes N."/>
            <person name="Thang M."/>
            <person name="Chan C."/>
        </authorList>
    </citation>
    <scope>NUCLEOTIDE SEQUENCE</scope>
</reference>
<name>A0A812Z346_9DINO</name>
<evidence type="ECO:0000313" key="1">
    <source>
        <dbReference type="EMBL" id="CAE7809246.1"/>
    </source>
</evidence>
<feature type="non-terminal residue" evidence="1">
    <location>
        <position position="170"/>
    </location>
</feature>
<organism evidence="1 2">
    <name type="scientific">Symbiodinium necroappetens</name>
    <dbReference type="NCBI Taxonomy" id="1628268"/>
    <lineage>
        <taxon>Eukaryota</taxon>
        <taxon>Sar</taxon>
        <taxon>Alveolata</taxon>
        <taxon>Dinophyceae</taxon>
        <taxon>Suessiales</taxon>
        <taxon>Symbiodiniaceae</taxon>
        <taxon>Symbiodinium</taxon>
    </lineage>
</organism>
<dbReference type="Proteomes" id="UP000601435">
    <property type="component" value="Unassembled WGS sequence"/>
</dbReference>
<dbReference type="EMBL" id="CAJNJA010045392">
    <property type="protein sequence ID" value="CAE7809246.1"/>
    <property type="molecule type" value="Genomic_DNA"/>
</dbReference>
<proteinExistence type="predicted"/>
<comment type="caution">
    <text evidence="1">The sequence shown here is derived from an EMBL/GenBank/DDBJ whole genome shotgun (WGS) entry which is preliminary data.</text>
</comment>
<protein>
    <submittedName>
        <fullName evidence="1">Clcn7 protein</fullName>
    </submittedName>
</protein>
<evidence type="ECO:0000313" key="2">
    <source>
        <dbReference type="Proteomes" id="UP000601435"/>
    </source>
</evidence>
<sequence>MCADLNQKCQEEEFPFFPNIFTESWVLLVSDELGEFGAFCAGPQPEGDFGHRWMNLLTRNGHFKGNLLGDLQELGISLLDVIAAKKFLNSVHIQQALHFGYDRLQSWRRFLAQACMQRVASTSSTSDFDVIIRGDYVVARQAVLAQLAACGGFDASIVASPWTAWKKALS</sequence>
<accession>A0A812Z346</accession>
<dbReference type="OrthoDB" id="10562270at2759"/>
<keyword evidence="2" id="KW-1185">Reference proteome</keyword>
<gene>
    <name evidence="1" type="primary">Clcn7</name>
    <name evidence="1" type="ORF">SNEC2469_LOCUS23953</name>
</gene>